<feature type="region of interest" description="Disordered" evidence="13">
    <location>
        <begin position="374"/>
        <end position="403"/>
    </location>
</feature>
<dbReference type="GO" id="GO:0016887">
    <property type="term" value="F:ATP hydrolysis activity"/>
    <property type="evidence" value="ECO:0007669"/>
    <property type="project" value="InterPro"/>
</dbReference>
<dbReference type="SUPFAM" id="SSF52540">
    <property type="entry name" value="P-loop containing nucleoside triphosphate hydrolases"/>
    <property type="match status" value="1"/>
</dbReference>
<dbReference type="GO" id="GO:0005743">
    <property type="term" value="C:mitochondrial inner membrane"/>
    <property type="evidence" value="ECO:0007669"/>
    <property type="project" value="UniProtKB-SubCell"/>
</dbReference>
<dbReference type="InterPro" id="IPR003959">
    <property type="entry name" value="ATPase_AAA_core"/>
</dbReference>
<comment type="similarity">
    <text evidence="2">Belongs to the AAA ATPase family. BCS1 subfamily.</text>
</comment>
<dbReference type="Pfam" id="PF25426">
    <property type="entry name" value="AAA_lid_BCS1"/>
    <property type="match status" value="1"/>
</dbReference>
<organism evidence="17 18">
    <name type="scientific">Gomphillus americanus</name>
    <dbReference type="NCBI Taxonomy" id="1940652"/>
    <lineage>
        <taxon>Eukaryota</taxon>
        <taxon>Fungi</taxon>
        <taxon>Dikarya</taxon>
        <taxon>Ascomycota</taxon>
        <taxon>Pezizomycotina</taxon>
        <taxon>Lecanoromycetes</taxon>
        <taxon>OSLEUM clade</taxon>
        <taxon>Ostropomycetidae</taxon>
        <taxon>Ostropales</taxon>
        <taxon>Graphidaceae</taxon>
        <taxon>Gomphilloideae</taxon>
        <taxon>Gomphillus</taxon>
    </lineage>
</organism>
<evidence type="ECO:0000256" key="4">
    <source>
        <dbReference type="ARBA" id="ARBA00022741"/>
    </source>
</evidence>
<evidence type="ECO:0000256" key="13">
    <source>
        <dbReference type="SAM" id="MobiDB-lite"/>
    </source>
</evidence>
<feature type="transmembrane region" description="Helical" evidence="14">
    <location>
        <begin position="56"/>
        <end position="81"/>
    </location>
</feature>
<dbReference type="InterPro" id="IPR050747">
    <property type="entry name" value="Mitochondrial_chaperone_BCS1"/>
</dbReference>
<evidence type="ECO:0000256" key="14">
    <source>
        <dbReference type="SAM" id="Phobius"/>
    </source>
</evidence>
<keyword evidence="10 14" id="KW-0472">Membrane</keyword>
<dbReference type="InterPro" id="IPR027417">
    <property type="entry name" value="P-loop_NTPase"/>
</dbReference>
<dbReference type="PROSITE" id="PS00674">
    <property type="entry name" value="AAA"/>
    <property type="match status" value="1"/>
</dbReference>
<evidence type="ECO:0000256" key="8">
    <source>
        <dbReference type="ARBA" id="ARBA00022989"/>
    </source>
</evidence>
<keyword evidence="4 12" id="KW-0547">Nucleotide-binding</keyword>
<dbReference type="AlphaFoldDB" id="A0A8H3FWF1"/>
<dbReference type="InterPro" id="IPR003593">
    <property type="entry name" value="AAA+_ATPase"/>
</dbReference>
<dbReference type="InterPro" id="IPR057495">
    <property type="entry name" value="AAA_lid_BCS1"/>
</dbReference>
<dbReference type="InterPro" id="IPR014851">
    <property type="entry name" value="BCS1_N"/>
</dbReference>
<sequence>MGLMQNHSSQEEDLLAAAAMMSNHSLPAVILNIGETFVPGLGLANRIASSYFQIDLTYHIVVAFGALAIFTGVSYVLSMAWDWLSPYIVATAEIRYDDEIWNFVMFWITKQKFSSKTTSFVAGVRTSSAYVWTGEDNDDNMEPENEEPEEAENAIKNWDKMKAINFTPASGRHIFWYNGRPFSLARYRSERQTLWSVSDSETIYISTLGRNTEPIKKLLHEAQMLYHERDGGKTVIYRGGRQAGASAEDLEWIRCLSRPPRPMSTVVLDQVQKDTIVNDMKEYLRSYTRKWYSNRGLPYRRGYLFHGPPGTGKTSLCFALAGLLNLRIYVVSLNSKSVTEDSLAKLFSNLPWRCIILLEDIDSAGITAKRIEVKEEEEESKEKTEAKEDVKAPSVDTGGANSTNPRGITLSAFLNIIDGVASSEGRILVMTTNHIEKLDPAILRPGRVDVTIRFQFANHEMTKGIFQAIYRNAEGEAEKVNDKDAKENHHKNHEANGHTHKSISKGEKDELFTPLLPPARSKYRQHNKSEEEIETLATKFADQMPLSEFTPAEIQGFLLRHKHDPQAAVDGVVKFVETLRAEKEVQKKGIA</sequence>
<dbReference type="EMBL" id="CAJPDQ010000041">
    <property type="protein sequence ID" value="CAF9931966.1"/>
    <property type="molecule type" value="Genomic_DNA"/>
</dbReference>
<proteinExistence type="inferred from homology"/>
<reference evidence="17" key="1">
    <citation type="submission" date="2021-03" db="EMBL/GenBank/DDBJ databases">
        <authorList>
            <person name="Tagirdzhanova G."/>
        </authorList>
    </citation>
    <scope>NUCLEOTIDE SEQUENCE</scope>
</reference>
<evidence type="ECO:0000256" key="9">
    <source>
        <dbReference type="ARBA" id="ARBA00023128"/>
    </source>
</evidence>
<dbReference type="SMART" id="SM00382">
    <property type="entry name" value="AAA"/>
    <property type="match status" value="1"/>
</dbReference>
<keyword evidence="7 12" id="KW-0067">ATP-binding</keyword>
<dbReference type="Pfam" id="PF08740">
    <property type="entry name" value="BCS1_N"/>
    <property type="match status" value="1"/>
</dbReference>
<feature type="domain" description="AAA+ ATPase" evidence="15">
    <location>
        <begin position="299"/>
        <end position="458"/>
    </location>
</feature>
<keyword evidence="6" id="KW-0378">Hydrolase</keyword>
<keyword evidence="18" id="KW-1185">Reference proteome</keyword>
<evidence type="ECO:0000259" key="16">
    <source>
        <dbReference type="SMART" id="SM01024"/>
    </source>
</evidence>
<dbReference type="Gene3D" id="3.40.50.300">
    <property type="entry name" value="P-loop containing nucleotide triphosphate hydrolases"/>
    <property type="match status" value="1"/>
</dbReference>
<evidence type="ECO:0000256" key="3">
    <source>
        <dbReference type="ARBA" id="ARBA00022692"/>
    </source>
</evidence>
<dbReference type="Proteomes" id="UP000664169">
    <property type="component" value="Unassembled WGS sequence"/>
</dbReference>
<evidence type="ECO:0000256" key="7">
    <source>
        <dbReference type="ARBA" id="ARBA00022840"/>
    </source>
</evidence>
<dbReference type="InterPro" id="IPR003960">
    <property type="entry name" value="ATPase_AAA_CS"/>
</dbReference>
<name>A0A8H3FWF1_9LECA</name>
<keyword evidence="3 14" id="KW-0812">Transmembrane</keyword>
<comment type="caution">
    <text evidence="17">The sequence shown here is derived from an EMBL/GenBank/DDBJ whole genome shotgun (WGS) entry which is preliminary data.</text>
</comment>
<accession>A0A8H3FWF1</accession>
<evidence type="ECO:0000259" key="15">
    <source>
        <dbReference type="SMART" id="SM00382"/>
    </source>
</evidence>
<evidence type="ECO:0000256" key="1">
    <source>
        <dbReference type="ARBA" id="ARBA00004434"/>
    </source>
</evidence>
<evidence type="ECO:0000256" key="10">
    <source>
        <dbReference type="ARBA" id="ARBA00023136"/>
    </source>
</evidence>
<keyword evidence="8 14" id="KW-1133">Transmembrane helix</keyword>
<evidence type="ECO:0000313" key="18">
    <source>
        <dbReference type="Proteomes" id="UP000664169"/>
    </source>
</evidence>
<evidence type="ECO:0000256" key="5">
    <source>
        <dbReference type="ARBA" id="ARBA00022792"/>
    </source>
</evidence>
<dbReference type="PANTHER" id="PTHR23070">
    <property type="entry name" value="BCS1 AAA-TYPE ATPASE"/>
    <property type="match status" value="1"/>
</dbReference>
<dbReference type="OrthoDB" id="10251412at2759"/>
<dbReference type="Pfam" id="PF00004">
    <property type="entry name" value="AAA"/>
    <property type="match status" value="2"/>
</dbReference>
<keyword evidence="9" id="KW-0496">Mitochondrion</keyword>
<comment type="catalytic activity">
    <reaction evidence="11">
        <text>ATP + H2O = ADP + phosphate + H(+)</text>
        <dbReference type="Rhea" id="RHEA:13065"/>
        <dbReference type="ChEBI" id="CHEBI:15377"/>
        <dbReference type="ChEBI" id="CHEBI:15378"/>
        <dbReference type="ChEBI" id="CHEBI:30616"/>
        <dbReference type="ChEBI" id="CHEBI:43474"/>
        <dbReference type="ChEBI" id="CHEBI:456216"/>
    </reaction>
    <physiologicalReaction direction="left-to-right" evidence="11">
        <dbReference type="Rhea" id="RHEA:13066"/>
    </physiologicalReaction>
</comment>
<evidence type="ECO:0000256" key="12">
    <source>
        <dbReference type="RuleBase" id="RU003651"/>
    </source>
</evidence>
<comment type="subcellular location">
    <subcellularLocation>
        <location evidence="1">Mitochondrion inner membrane</location>
        <topology evidence="1">Single-pass membrane protein</topology>
    </subcellularLocation>
</comment>
<feature type="domain" description="BCS1 N-terminal" evidence="16">
    <location>
        <begin position="64"/>
        <end position="266"/>
    </location>
</feature>
<evidence type="ECO:0000256" key="2">
    <source>
        <dbReference type="ARBA" id="ARBA00007448"/>
    </source>
</evidence>
<dbReference type="SMART" id="SM01024">
    <property type="entry name" value="BCS1_N"/>
    <property type="match status" value="1"/>
</dbReference>
<feature type="compositionally biased region" description="Basic and acidic residues" evidence="13">
    <location>
        <begin position="380"/>
        <end position="391"/>
    </location>
</feature>
<keyword evidence="5" id="KW-0999">Mitochondrion inner membrane</keyword>
<evidence type="ECO:0000256" key="11">
    <source>
        <dbReference type="ARBA" id="ARBA00048778"/>
    </source>
</evidence>
<dbReference type="GO" id="GO:0005524">
    <property type="term" value="F:ATP binding"/>
    <property type="evidence" value="ECO:0007669"/>
    <property type="project" value="UniProtKB-KW"/>
</dbReference>
<evidence type="ECO:0008006" key="19">
    <source>
        <dbReference type="Google" id="ProtNLM"/>
    </source>
</evidence>
<protein>
    <recommendedName>
        <fullName evidence="19">P-loop containing nucleoside triphosphate hydrolase protein</fullName>
    </recommendedName>
</protein>
<evidence type="ECO:0000256" key="6">
    <source>
        <dbReference type="ARBA" id="ARBA00022801"/>
    </source>
</evidence>
<gene>
    <name evidence="17" type="ORF">GOMPHAMPRED_006462</name>
</gene>
<evidence type="ECO:0000313" key="17">
    <source>
        <dbReference type="EMBL" id="CAF9931966.1"/>
    </source>
</evidence>